<dbReference type="AlphaFoldDB" id="A0AAV7N8K6"/>
<evidence type="ECO:0000313" key="2">
    <source>
        <dbReference type="Proteomes" id="UP001066276"/>
    </source>
</evidence>
<accession>A0AAV7N8K6</accession>
<comment type="caution">
    <text evidence="1">The sequence shown here is derived from an EMBL/GenBank/DDBJ whole genome shotgun (WGS) entry which is preliminary data.</text>
</comment>
<protein>
    <submittedName>
        <fullName evidence="1">Uncharacterized protein</fullName>
    </submittedName>
</protein>
<dbReference type="EMBL" id="JANPWB010000013">
    <property type="protein sequence ID" value="KAJ1111549.1"/>
    <property type="molecule type" value="Genomic_DNA"/>
</dbReference>
<gene>
    <name evidence="1" type="ORF">NDU88_008871</name>
</gene>
<proteinExistence type="predicted"/>
<reference evidence="1" key="1">
    <citation type="journal article" date="2022" name="bioRxiv">
        <title>Sequencing and chromosome-scale assembly of the giantPleurodeles waltlgenome.</title>
        <authorList>
            <person name="Brown T."/>
            <person name="Elewa A."/>
            <person name="Iarovenko S."/>
            <person name="Subramanian E."/>
            <person name="Araus A.J."/>
            <person name="Petzold A."/>
            <person name="Susuki M."/>
            <person name="Suzuki K.-i.T."/>
            <person name="Hayashi T."/>
            <person name="Toyoda A."/>
            <person name="Oliveira C."/>
            <person name="Osipova E."/>
            <person name="Leigh N.D."/>
            <person name="Simon A."/>
            <person name="Yun M.H."/>
        </authorList>
    </citation>
    <scope>NUCLEOTIDE SEQUENCE</scope>
    <source>
        <strain evidence="1">20211129_DDA</strain>
        <tissue evidence="1">Liver</tissue>
    </source>
</reference>
<organism evidence="1 2">
    <name type="scientific">Pleurodeles waltl</name>
    <name type="common">Iberian ribbed newt</name>
    <dbReference type="NCBI Taxonomy" id="8319"/>
    <lineage>
        <taxon>Eukaryota</taxon>
        <taxon>Metazoa</taxon>
        <taxon>Chordata</taxon>
        <taxon>Craniata</taxon>
        <taxon>Vertebrata</taxon>
        <taxon>Euteleostomi</taxon>
        <taxon>Amphibia</taxon>
        <taxon>Batrachia</taxon>
        <taxon>Caudata</taxon>
        <taxon>Salamandroidea</taxon>
        <taxon>Salamandridae</taxon>
        <taxon>Pleurodelinae</taxon>
        <taxon>Pleurodeles</taxon>
    </lineage>
</organism>
<evidence type="ECO:0000313" key="1">
    <source>
        <dbReference type="EMBL" id="KAJ1111549.1"/>
    </source>
</evidence>
<name>A0AAV7N8K6_PLEWA</name>
<keyword evidence="2" id="KW-1185">Reference proteome</keyword>
<dbReference type="Proteomes" id="UP001066276">
    <property type="component" value="Chromosome 9"/>
</dbReference>
<sequence length="68" mass="7703">MLLGQLGERGEKVPEVKKLTRFLWGSLFMYERNNDIKTVYLVKVITYLLFGDEETPGDEPIPDAAAVS</sequence>